<name>A0A9Y1BM71_9ARCH</name>
<proteinExistence type="predicted"/>
<dbReference type="Proteomes" id="UP001201020">
    <property type="component" value="Chromosome"/>
</dbReference>
<gene>
    <name evidence="1" type="ORF">K9W45_03890</name>
</gene>
<dbReference type="EMBL" id="CP084166">
    <property type="protein sequence ID" value="UJG41611.1"/>
    <property type="molecule type" value="Genomic_DNA"/>
</dbReference>
<organism evidence="1">
    <name type="scientific">Candidatus Heimdallarchaeum aukensis</name>
    <dbReference type="NCBI Taxonomy" id="2876573"/>
    <lineage>
        <taxon>Archaea</taxon>
        <taxon>Promethearchaeati</taxon>
        <taxon>Candidatus Heimdallarchaeota</taxon>
        <taxon>Candidatus Heimdallarchaeia (ex Rinke et al. 2021) (nom. nud.)</taxon>
        <taxon>Candidatus Heimdallarchaeales</taxon>
        <taxon>Candidatus Heimdallarchaeaceae</taxon>
        <taxon>Candidatus Heimdallarchaeum</taxon>
    </lineage>
</organism>
<evidence type="ECO:0000313" key="1">
    <source>
        <dbReference type="EMBL" id="UJG41611.1"/>
    </source>
</evidence>
<dbReference type="AlphaFoldDB" id="A0A9Y1BM71"/>
<reference evidence="1" key="1">
    <citation type="journal article" date="2022" name="Nat. Microbiol.">
        <title>Unique mobile elements and scalable gene flow at the prokaryote-eukaryote boundary revealed by circularized Asgard archaea genomes.</title>
        <authorList>
            <person name="Wu F."/>
            <person name="Speth D.R."/>
            <person name="Philosof A."/>
            <person name="Cremiere A."/>
            <person name="Narayanan A."/>
            <person name="Barco R.A."/>
            <person name="Connon S.A."/>
            <person name="Amend J.P."/>
            <person name="Antoshechkin I.A."/>
            <person name="Orphan V.J."/>
        </authorList>
    </citation>
    <scope>NUCLEOTIDE SEQUENCE</scope>
    <source>
        <strain evidence="1">PM71</strain>
    </source>
</reference>
<accession>A0A9Y1BM71</accession>
<sequence>MKRYINDMGNSDFEFLASSNKKLCDYFTDLKKIAEKMKKSSKNPEEKEIKKQIESFFIDNLIVSHVFGMFNPFYQDKLREIKTSQENSKLLVNSQLSGLFSWMLGLKARDLLIDKKETINQEFDLHLVTVVNLLMNSYKKTKIKESRGNKINEENIKAIIEVIIEMNRRYLKNFENEQLISLIELRKLINLQNPISNFFNKCIKRITVWDRIVNETIMNILDLTDVEDVEFVFSEIEKQKNKLQSEKELIELKRYYCSISHLFYK</sequence>
<protein>
    <submittedName>
        <fullName evidence="1">Uncharacterized protein</fullName>
    </submittedName>
</protein>